<organism evidence="4">
    <name type="scientific">marine sediment metagenome</name>
    <dbReference type="NCBI Taxonomy" id="412755"/>
    <lineage>
        <taxon>unclassified sequences</taxon>
        <taxon>metagenomes</taxon>
        <taxon>ecological metagenomes</taxon>
    </lineage>
</organism>
<dbReference type="GO" id="GO:0019752">
    <property type="term" value="P:carboxylic acid metabolic process"/>
    <property type="evidence" value="ECO:0007669"/>
    <property type="project" value="UniProtKB-ARBA"/>
</dbReference>
<dbReference type="Gene3D" id="3.90.850.10">
    <property type="entry name" value="Fumarylacetoacetase-like, C-terminal domain"/>
    <property type="match status" value="1"/>
</dbReference>
<dbReference type="InterPro" id="IPR051121">
    <property type="entry name" value="FAH"/>
</dbReference>
<dbReference type="GO" id="GO:0016853">
    <property type="term" value="F:isomerase activity"/>
    <property type="evidence" value="ECO:0007669"/>
    <property type="project" value="UniProtKB-ARBA"/>
</dbReference>
<protein>
    <recommendedName>
        <fullName evidence="3">Fumarylacetoacetase-like C-terminal domain-containing protein</fullName>
    </recommendedName>
</protein>
<evidence type="ECO:0000259" key="3">
    <source>
        <dbReference type="Pfam" id="PF01557"/>
    </source>
</evidence>
<dbReference type="PANTHER" id="PTHR42796:SF4">
    <property type="entry name" value="FUMARYLACETOACETATE HYDROLASE DOMAIN-CONTAINING PROTEIN 2A"/>
    <property type="match status" value="1"/>
</dbReference>
<gene>
    <name evidence="4" type="ORF">LCGC14_0007410</name>
</gene>
<name>A0A0F9Z5W9_9ZZZZ</name>
<reference evidence="4" key="1">
    <citation type="journal article" date="2015" name="Nature">
        <title>Complex archaea that bridge the gap between prokaryotes and eukaryotes.</title>
        <authorList>
            <person name="Spang A."/>
            <person name="Saw J.H."/>
            <person name="Jorgensen S.L."/>
            <person name="Zaremba-Niedzwiedzka K."/>
            <person name="Martijn J."/>
            <person name="Lind A.E."/>
            <person name="van Eijk R."/>
            <person name="Schleper C."/>
            <person name="Guy L."/>
            <person name="Ettema T.J."/>
        </authorList>
    </citation>
    <scope>NUCLEOTIDE SEQUENCE</scope>
</reference>
<dbReference type="SUPFAM" id="SSF56529">
    <property type="entry name" value="FAH"/>
    <property type="match status" value="1"/>
</dbReference>
<dbReference type="InterPro" id="IPR036663">
    <property type="entry name" value="Fumarylacetoacetase_C_sf"/>
</dbReference>
<comment type="caution">
    <text evidence="4">The sequence shown here is derived from an EMBL/GenBank/DDBJ whole genome shotgun (WGS) entry which is preliminary data.</text>
</comment>
<accession>A0A0F9Z5W9</accession>
<sequence>MHLTRFLLQPVRIAFAALGCTLMLTTTLQAAELTLVRFGPAGQEKPGLIDARGQIRDLSAHLRDLTPDQLSDASLARIAAIAPDSLPVVSADVRLAAPVTGASKIVAIGFNYIDHAAEMAVDVPEEPLVFMKAISAQSNPFDPVISPRGATKLDYEAELVVVIGTRAQYVDVADALDYVAGYAVGNDVSERAFQRERGGQFVKGKSADSFAPFGPRLVTRDSIADIQNLAIWSEINGEMRQQGNTNQMVFGVAEIVSYLSQFMTLMPGDLIYTGTPEGVGDGMTPPQYLQPGDSIRIGIDGLGELRQHVVPGP</sequence>
<feature type="domain" description="Fumarylacetoacetase-like C-terminal" evidence="3">
    <location>
        <begin position="104"/>
        <end position="310"/>
    </location>
</feature>
<dbReference type="GO" id="GO:0046872">
    <property type="term" value="F:metal ion binding"/>
    <property type="evidence" value="ECO:0007669"/>
    <property type="project" value="UniProtKB-KW"/>
</dbReference>
<evidence type="ECO:0000256" key="2">
    <source>
        <dbReference type="ARBA" id="ARBA00022723"/>
    </source>
</evidence>
<dbReference type="PANTHER" id="PTHR42796">
    <property type="entry name" value="FUMARYLACETOACETATE HYDROLASE DOMAIN-CONTAINING PROTEIN 2A-RELATED"/>
    <property type="match status" value="1"/>
</dbReference>
<dbReference type="InterPro" id="IPR011234">
    <property type="entry name" value="Fumarylacetoacetase-like_C"/>
</dbReference>
<dbReference type="AlphaFoldDB" id="A0A0F9Z5W9"/>
<evidence type="ECO:0000256" key="1">
    <source>
        <dbReference type="ARBA" id="ARBA00010211"/>
    </source>
</evidence>
<keyword evidence="2" id="KW-0479">Metal-binding</keyword>
<evidence type="ECO:0000313" key="4">
    <source>
        <dbReference type="EMBL" id="KKO12724.1"/>
    </source>
</evidence>
<comment type="similarity">
    <text evidence="1">Belongs to the FAH family.</text>
</comment>
<dbReference type="Pfam" id="PF01557">
    <property type="entry name" value="FAA_hydrolase"/>
    <property type="match status" value="1"/>
</dbReference>
<dbReference type="EMBL" id="LAZR01000001">
    <property type="protein sequence ID" value="KKO12724.1"/>
    <property type="molecule type" value="Genomic_DNA"/>
</dbReference>
<dbReference type="FunFam" id="3.90.850.10:FF:000002">
    <property type="entry name" value="2-hydroxyhepta-2,4-diene-1,7-dioate isomerase"/>
    <property type="match status" value="1"/>
</dbReference>
<proteinExistence type="inferred from homology"/>